<feature type="compositionally biased region" description="Low complexity" evidence="4">
    <location>
        <begin position="123"/>
        <end position="133"/>
    </location>
</feature>
<dbReference type="Proteomes" id="UP000256334">
    <property type="component" value="Unassembled WGS sequence"/>
</dbReference>
<dbReference type="InterPro" id="IPR012340">
    <property type="entry name" value="NA-bd_OB-fold"/>
</dbReference>
<dbReference type="Pfam" id="PF00436">
    <property type="entry name" value="SSB"/>
    <property type="match status" value="1"/>
</dbReference>
<dbReference type="InterPro" id="IPR011344">
    <property type="entry name" value="ssDNA-bd"/>
</dbReference>
<dbReference type="InterPro" id="IPR000424">
    <property type="entry name" value="Primosome_PriB/ssb"/>
</dbReference>
<protein>
    <recommendedName>
        <fullName evidence="2 3">Single-stranded DNA-binding protein</fullName>
    </recommendedName>
</protein>
<evidence type="ECO:0000313" key="6">
    <source>
        <dbReference type="Proteomes" id="UP000256334"/>
    </source>
</evidence>
<keyword evidence="6" id="KW-1185">Reference proteome</keyword>
<dbReference type="CDD" id="cd04496">
    <property type="entry name" value="SSB_OBF"/>
    <property type="match status" value="1"/>
</dbReference>
<evidence type="ECO:0000313" key="5">
    <source>
        <dbReference type="EMBL" id="REC93342.1"/>
    </source>
</evidence>
<keyword evidence="1 2" id="KW-0238">DNA-binding</keyword>
<dbReference type="OrthoDB" id="4427276at2"/>
<dbReference type="Gene3D" id="2.40.50.140">
    <property type="entry name" value="Nucleic acid-binding proteins"/>
    <property type="match status" value="1"/>
</dbReference>
<evidence type="ECO:0000256" key="1">
    <source>
        <dbReference type="ARBA" id="ARBA00023125"/>
    </source>
</evidence>
<reference evidence="5 6" key="1">
    <citation type="submission" date="2018-07" db="EMBL/GenBank/DDBJ databases">
        <title>Genomic Encyclopedia of Type Strains, Phase IV (KMG-IV): sequencing the most valuable type-strain genomes for metagenomic binning, comparative biology and taxonomic classification.</title>
        <authorList>
            <person name="Goeker M."/>
        </authorList>
    </citation>
    <scope>NUCLEOTIDE SEQUENCE [LARGE SCALE GENOMIC DNA]</scope>
    <source>
        <strain evidence="5 6">DSM 14324</strain>
    </source>
</reference>
<evidence type="ECO:0000256" key="4">
    <source>
        <dbReference type="SAM" id="MobiDB-lite"/>
    </source>
</evidence>
<gene>
    <name evidence="5" type="ORF">C8D72_3386</name>
</gene>
<accession>A0A3D9DRL7</accession>
<dbReference type="AlphaFoldDB" id="A0A3D9DRL7"/>
<dbReference type="PROSITE" id="PS50935">
    <property type="entry name" value="SSB"/>
    <property type="match status" value="1"/>
</dbReference>
<dbReference type="NCBIfam" id="NF006039">
    <property type="entry name" value="PRK08182.1"/>
    <property type="match status" value="1"/>
</dbReference>
<comment type="caution">
    <text evidence="5">The sequence shown here is derived from an EMBL/GenBank/DDBJ whole genome shotgun (WGS) entry which is preliminary data.</text>
</comment>
<dbReference type="GO" id="GO:0006260">
    <property type="term" value="P:DNA replication"/>
    <property type="evidence" value="ECO:0007669"/>
    <property type="project" value="InterPro"/>
</dbReference>
<dbReference type="EMBL" id="QRDJ01000012">
    <property type="protein sequence ID" value="REC93342.1"/>
    <property type="molecule type" value="Genomic_DNA"/>
</dbReference>
<name>A0A3D9DRL7_9GAMM</name>
<dbReference type="NCBIfam" id="TIGR00621">
    <property type="entry name" value="ssb"/>
    <property type="match status" value="1"/>
</dbReference>
<dbReference type="GO" id="GO:0003697">
    <property type="term" value="F:single-stranded DNA binding"/>
    <property type="evidence" value="ECO:0007669"/>
    <property type="project" value="InterPro"/>
</dbReference>
<proteinExistence type="predicted"/>
<dbReference type="SUPFAM" id="SSF50249">
    <property type="entry name" value="Nucleic acid-binding proteins"/>
    <property type="match status" value="1"/>
</dbReference>
<sequence>MSTRFFGEGNIGSDPEVKMFPSNGNQPPRGVMRLNVRFDNPVPSDNGNVDKGGFWANVEIWHRDVEQWAQLYQKGMRVLVPGRMVFSEWQDSERNNRSEYKVQADRIGILPFRISQVIQESAQNSQQNQQSQQRGAPPKSAGPDGEWSNPVGSNTYQ</sequence>
<dbReference type="PIRSF" id="PIRSF002070">
    <property type="entry name" value="SSB"/>
    <property type="match status" value="1"/>
</dbReference>
<evidence type="ECO:0000256" key="2">
    <source>
        <dbReference type="PIRNR" id="PIRNR002070"/>
    </source>
</evidence>
<feature type="region of interest" description="Disordered" evidence="4">
    <location>
        <begin position="118"/>
        <end position="157"/>
    </location>
</feature>
<organism evidence="5 6">
    <name type="scientific">Kushneria indalinina DSM 14324</name>
    <dbReference type="NCBI Taxonomy" id="1122140"/>
    <lineage>
        <taxon>Bacteria</taxon>
        <taxon>Pseudomonadati</taxon>
        <taxon>Pseudomonadota</taxon>
        <taxon>Gammaproteobacteria</taxon>
        <taxon>Oceanospirillales</taxon>
        <taxon>Halomonadaceae</taxon>
        <taxon>Kushneria</taxon>
    </lineage>
</organism>
<evidence type="ECO:0000256" key="3">
    <source>
        <dbReference type="RuleBase" id="RU000524"/>
    </source>
</evidence>
<dbReference type="RefSeq" id="WP_115855600.1">
    <property type="nucleotide sequence ID" value="NZ_QRDJ01000012.1"/>
</dbReference>